<keyword evidence="9" id="KW-0812">Transmembrane</keyword>
<evidence type="ECO:0000256" key="5">
    <source>
        <dbReference type="ARBA" id="ARBA00023004"/>
    </source>
</evidence>
<keyword evidence="4 7" id="KW-0479">Metal-binding</keyword>
<dbReference type="Gene3D" id="1.10.630.10">
    <property type="entry name" value="Cytochrome P450"/>
    <property type="match status" value="1"/>
</dbReference>
<comment type="caution">
    <text evidence="10">The sequence shown here is derived from an EMBL/GenBank/DDBJ whole genome shotgun (WGS) entry which is preliminary data.</text>
</comment>
<dbReference type="InterPro" id="IPR001128">
    <property type="entry name" value="Cyt_P450"/>
</dbReference>
<comment type="cofactor">
    <cofactor evidence="1 7">
        <name>heme</name>
        <dbReference type="ChEBI" id="CHEBI:30413"/>
    </cofactor>
</comment>
<keyword evidence="3 7" id="KW-0349">Heme</keyword>
<proteinExistence type="inferred from homology"/>
<dbReference type="CDD" id="cd11040">
    <property type="entry name" value="CYP7_CYP8-like"/>
    <property type="match status" value="1"/>
</dbReference>
<dbReference type="PANTHER" id="PTHR24304">
    <property type="entry name" value="CYTOCHROME P450 FAMILY 7"/>
    <property type="match status" value="1"/>
</dbReference>
<evidence type="ECO:0000313" key="11">
    <source>
        <dbReference type="Proteomes" id="UP001285441"/>
    </source>
</evidence>
<dbReference type="Proteomes" id="UP001285441">
    <property type="component" value="Unassembled WGS sequence"/>
</dbReference>
<dbReference type="EMBL" id="JAULSW010000011">
    <property type="protein sequence ID" value="KAK3367522.1"/>
    <property type="molecule type" value="Genomic_DNA"/>
</dbReference>
<dbReference type="GO" id="GO:0016705">
    <property type="term" value="F:oxidoreductase activity, acting on paired donors, with incorporation or reduction of molecular oxygen"/>
    <property type="evidence" value="ECO:0007669"/>
    <property type="project" value="InterPro"/>
</dbReference>
<evidence type="ECO:0000256" key="3">
    <source>
        <dbReference type="ARBA" id="ARBA00022617"/>
    </source>
</evidence>
<dbReference type="GO" id="GO:0008395">
    <property type="term" value="F:steroid hydroxylase activity"/>
    <property type="evidence" value="ECO:0007669"/>
    <property type="project" value="TreeGrafter"/>
</dbReference>
<keyword evidence="5 7" id="KW-0408">Iron</keyword>
<dbReference type="InterPro" id="IPR050529">
    <property type="entry name" value="CYP450_sterol_14alpha_dmase"/>
</dbReference>
<dbReference type="GO" id="GO:0020037">
    <property type="term" value="F:heme binding"/>
    <property type="evidence" value="ECO:0007669"/>
    <property type="project" value="InterPro"/>
</dbReference>
<evidence type="ECO:0000256" key="8">
    <source>
        <dbReference type="RuleBase" id="RU000461"/>
    </source>
</evidence>
<gene>
    <name evidence="10" type="ORF">B0H63DRAFT_489354</name>
</gene>
<evidence type="ECO:0000256" key="6">
    <source>
        <dbReference type="ARBA" id="ARBA00023033"/>
    </source>
</evidence>
<dbReference type="PANTHER" id="PTHR24304:SF2">
    <property type="entry name" value="24-HYDROXYCHOLESTEROL 7-ALPHA-HYDROXYLASE"/>
    <property type="match status" value="1"/>
</dbReference>
<keyword evidence="11" id="KW-1185">Reference proteome</keyword>
<organism evidence="10 11">
    <name type="scientific">Podospora didyma</name>
    <dbReference type="NCBI Taxonomy" id="330526"/>
    <lineage>
        <taxon>Eukaryota</taxon>
        <taxon>Fungi</taxon>
        <taxon>Dikarya</taxon>
        <taxon>Ascomycota</taxon>
        <taxon>Pezizomycotina</taxon>
        <taxon>Sordariomycetes</taxon>
        <taxon>Sordariomycetidae</taxon>
        <taxon>Sordariales</taxon>
        <taxon>Podosporaceae</taxon>
        <taxon>Podospora</taxon>
    </lineage>
</organism>
<evidence type="ECO:0000256" key="1">
    <source>
        <dbReference type="ARBA" id="ARBA00001971"/>
    </source>
</evidence>
<dbReference type="GO" id="GO:0005506">
    <property type="term" value="F:iron ion binding"/>
    <property type="evidence" value="ECO:0007669"/>
    <property type="project" value="InterPro"/>
</dbReference>
<dbReference type="InterPro" id="IPR036396">
    <property type="entry name" value="Cyt_P450_sf"/>
</dbReference>
<accession>A0AAE0K0T2</accession>
<feature type="binding site" description="axial binding residue" evidence="7">
    <location>
        <position position="533"/>
    </location>
    <ligand>
        <name>heme</name>
        <dbReference type="ChEBI" id="CHEBI:30413"/>
    </ligand>
    <ligandPart>
        <name>Fe</name>
        <dbReference type="ChEBI" id="CHEBI:18248"/>
    </ligandPart>
</feature>
<keyword evidence="8" id="KW-0560">Oxidoreductase</keyword>
<keyword evidence="9" id="KW-1133">Transmembrane helix</keyword>
<name>A0AAE0K0T2_9PEZI</name>
<dbReference type="InterPro" id="IPR017972">
    <property type="entry name" value="Cyt_P450_CS"/>
</dbReference>
<protein>
    <submittedName>
        <fullName evidence="10">Cytochrome P450</fullName>
    </submittedName>
</protein>
<feature type="transmembrane region" description="Helical" evidence="9">
    <location>
        <begin position="26"/>
        <end position="45"/>
    </location>
</feature>
<keyword evidence="9" id="KW-0472">Membrane</keyword>
<dbReference type="SUPFAM" id="SSF48264">
    <property type="entry name" value="Cytochrome P450"/>
    <property type="match status" value="1"/>
</dbReference>
<evidence type="ECO:0000256" key="4">
    <source>
        <dbReference type="ARBA" id="ARBA00022723"/>
    </source>
</evidence>
<evidence type="ECO:0000313" key="10">
    <source>
        <dbReference type="EMBL" id="KAK3367522.1"/>
    </source>
</evidence>
<evidence type="ECO:0000256" key="2">
    <source>
        <dbReference type="ARBA" id="ARBA00010617"/>
    </source>
</evidence>
<evidence type="ECO:0000256" key="9">
    <source>
        <dbReference type="SAM" id="Phobius"/>
    </source>
</evidence>
<dbReference type="InterPro" id="IPR002403">
    <property type="entry name" value="Cyt_P450_E_grp-IV"/>
</dbReference>
<dbReference type="PROSITE" id="PS00086">
    <property type="entry name" value="CYTOCHROME_P450"/>
    <property type="match status" value="1"/>
</dbReference>
<dbReference type="PRINTS" id="PR00465">
    <property type="entry name" value="EP450IV"/>
</dbReference>
<reference evidence="10" key="1">
    <citation type="journal article" date="2023" name="Mol. Phylogenet. Evol.">
        <title>Genome-scale phylogeny and comparative genomics of the fungal order Sordariales.</title>
        <authorList>
            <person name="Hensen N."/>
            <person name="Bonometti L."/>
            <person name="Westerberg I."/>
            <person name="Brannstrom I.O."/>
            <person name="Guillou S."/>
            <person name="Cros-Aarteil S."/>
            <person name="Calhoun S."/>
            <person name="Haridas S."/>
            <person name="Kuo A."/>
            <person name="Mondo S."/>
            <person name="Pangilinan J."/>
            <person name="Riley R."/>
            <person name="LaButti K."/>
            <person name="Andreopoulos B."/>
            <person name="Lipzen A."/>
            <person name="Chen C."/>
            <person name="Yan M."/>
            <person name="Daum C."/>
            <person name="Ng V."/>
            <person name="Clum A."/>
            <person name="Steindorff A."/>
            <person name="Ohm R.A."/>
            <person name="Martin F."/>
            <person name="Silar P."/>
            <person name="Natvig D.O."/>
            <person name="Lalanne C."/>
            <person name="Gautier V."/>
            <person name="Ament-Velasquez S.L."/>
            <person name="Kruys A."/>
            <person name="Hutchinson M.I."/>
            <person name="Powell A.J."/>
            <person name="Barry K."/>
            <person name="Miller A.N."/>
            <person name="Grigoriev I.V."/>
            <person name="Debuchy R."/>
            <person name="Gladieux P."/>
            <person name="Hiltunen Thoren M."/>
            <person name="Johannesson H."/>
        </authorList>
    </citation>
    <scope>NUCLEOTIDE SEQUENCE</scope>
    <source>
        <strain evidence="10">CBS 232.78</strain>
    </source>
</reference>
<comment type="similarity">
    <text evidence="2 8">Belongs to the cytochrome P450 family.</text>
</comment>
<evidence type="ECO:0000256" key="7">
    <source>
        <dbReference type="PIRSR" id="PIRSR602403-1"/>
    </source>
</evidence>
<sequence length="597" mass="67997">MTWTMALDSLWSLLYNARPAWWDSRLTIAGFAILPLLLLLLMYHLMSLNADRAQSGGKTPPQVPYFFPFVGNTIVFAFDGRTFLKGCLRRYGKMTPFRLWVGMETYYYIPQGEMVQAMVKKSRELTSKPLVLKVFRDQFLMPAKDLAVYERDHSGIHSRPHKGTEDMDPAQRIFFHQHRIQIDSLNGSSLSTLVSRFTANYTAKLQTTSTLSNDGTWVELPDLFEFFKSEMFHATTTAVCGEHIFKVCPDFSSVFWDFDRNIMTYLRTVPRLFAPKAHAIRDQAIALVKKWQLWAATRFDVYAEDFTEPDYEPIWGSRYIRSRARLDKDLGISADGSAGAELGLIWGANANVIPGMIWALLQIHLSDNLTERVRAETMACWDVNKGKGWFDVHALASKPLLSSIFLEALRYSVAGTSARNPLTDDFEIDGWKMERNSVVMSISWLGHRDETFWNEGRILASGAPEHPVDSFWAERFLEYPDDPLSGPFRKADSVLRSAEPARDKTVEDDKTAKIITEGIQGHWYPFGGGSHICPGRHFAKYAVLAGLAITMKELEIELVNRDFARETRPDLREFPVGTLPPTRAVPVRVRQRRDSAL</sequence>
<keyword evidence="6 8" id="KW-0503">Monooxygenase</keyword>
<reference evidence="10" key="2">
    <citation type="submission" date="2023-06" db="EMBL/GenBank/DDBJ databases">
        <authorList>
            <consortium name="Lawrence Berkeley National Laboratory"/>
            <person name="Haridas S."/>
            <person name="Hensen N."/>
            <person name="Bonometti L."/>
            <person name="Westerberg I."/>
            <person name="Brannstrom I.O."/>
            <person name="Guillou S."/>
            <person name="Cros-Aarteil S."/>
            <person name="Calhoun S."/>
            <person name="Kuo A."/>
            <person name="Mondo S."/>
            <person name="Pangilinan J."/>
            <person name="Riley R."/>
            <person name="LaButti K."/>
            <person name="Andreopoulos B."/>
            <person name="Lipzen A."/>
            <person name="Chen C."/>
            <person name="Yanf M."/>
            <person name="Daum C."/>
            <person name="Ng V."/>
            <person name="Clum A."/>
            <person name="Steindorff A."/>
            <person name="Ohm R."/>
            <person name="Martin F."/>
            <person name="Silar P."/>
            <person name="Natvig D."/>
            <person name="Lalanne C."/>
            <person name="Gautier V."/>
            <person name="Ament-velasquez S.L."/>
            <person name="Kruys A."/>
            <person name="Hutchinson M.I."/>
            <person name="Powell A.J."/>
            <person name="Barry K."/>
            <person name="Miller A.N."/>
            <person name="Grigoriev I.V."/>
            <person name="Debuchy R."/>
            <person name="Gladieux P."/>
            <person name="Thoren M.H."/>
            <person name="Johannesson H."/>
        </authorList>
    </citation>
    <scope>NUCLEOTIDE SEQUENCE</scope>
    <source>
        <strain evidence="10">CBS 232.78</strain>
    </source>
</reference>
<dbReference type="AlphaFoldDB" id="A0AAE0K0T2"/>
<dbReference type="Pfam" id="PF00067">
    <property type="entry name" value="p450"/>
    <property type="match status" value="1"/>
</dbReference>